<dbReference type="PANTHER" id="PTHR11012">
    <property type="entry name" value="PROTEIN KINASE-LIKE DOMAIN-CONTAINING"/>
    <property type="match status" value="1"/>
</dbReference>
<dbReference type="EMBL" id="OU895878">
    <property type="protein sequence ID" value="CAG9802315.1"/>
    <property type="molecule type" value="Genomic_DNA"/>
</dbReference>
<proteinExistence type="predicted"/>
<gene>
    <name evidence="2" type="ORF">CHIRRI_LOCUS5227</name>
</gene>
<evidence type="ECO:0000259" key="1">
    <source>
        <dbReference type="SMART" id="SM00587"/>
    </source>
</evidence>
<feature type="domain" description="CHK kinase-like" evidence="1">
    <location>
        <begin position="134"/>
        <end position="327"/>
    </location>
</feature>
<name>A0A9N9WSD3_9DIPT</name>
<dbReference type="Proteomes" id="UP001153620">
    <property type="component" value="Chromosome 2"/>
</dbReference>
<dbReference type="AlphaFoldDB" id="A0A9N9WSD3"/>
<dbReference type="SMART" id="SM00587">
    <property type="entry name" value="CHK"/>
    <property type="match status" value="1"/>
</dbReference>
<dbReference type="OrthoDB" id="411145at2759"/>
<evidence type="ECO:0000313" key="2">
    <source>
        <dbReference type="EMBL" id="CAG9802315.1"/>
    </source>
</evidence>
<sequence length="392" mass="46638">MSREVLRKHLFVNNQFFENALRDYYQDATIYLKTFEVRRVSKREESYWADQMIIVANYTSSNNVTKAQNLVLKIGFYNPYMEESVEKYDPFKREILFFQNILPTMNKMFQSLHSYPATCNAMCIVNKRPQPKYILFEELSSDKYLRVHRRSGLDENHLKLAIEKLAKFHACSAVMYQQNRDLFEHHQQPNVSEYFKIFHPLFTASLHKLVEEVSNDKWHNSETLIEKLMYFENNFIDKVSEAFMLEDNELGVLCHGDLWIENLLFQYDEKKNPIDVKMVDFGLSYFGSPGIDLTYLLFTSSSSDIADYEIDVLLQHYHITLHKTLIKLDFPRQIPSLIQVHNHFMKRGIIGVLYTVLLLPMRFSQNDYFMDQEMKDRLIFLLDYFGRKGFLD</sequence>
<organism evidence="2 3">
    <name type="scientific">Chironomus riparius</name>
    <dbReference type="NCBI Taxonomy" id="315576"/>
    <lineage>
        <taxon>Eukaryota</taxon>
        <taxon>Metazoa</taxon>
        <taxon>Ecdysozoa</taxon>
        <taxon>Arthropoda</taxon>
        <taxon>Hexapoda</taxon>
        <taxon>Insecta</taxon>
        <taxon>Pterygota</taxon>
        <taxon>Neoptera</taxon>
        <taxon>Endopterygota</taxon>
        <taxon>Diptera</taxon>
        <taxon>Nematocera</taxon>
        <taxon>Chironomoidea</taxon>
        <taxon>Chironomidae</taxon>
        <taxon>Chironominae</taxon>
        <taxon>Chironomus</taxon>
    </lineage>
</organism>
<dbReference type="InterPro" id="IPR015897">
    <property type="entry name" value="CHK_kinase-like"/>
</dbReference>
<dbReference type="Gene3D" id="3.90.1200.10">
    <property type="match status" value="1"/>
</dbReference>
<dbReference type="PANTHER" id="PTHR11012:SF19">
    <property type="entry name" value="CHK KINASE-LIKE DOMAIN-CONTAINING PROTEIN"/>
    <property type="match status" value="1"/>
</dbReference>
<dbReference type="InterPro" id="IPR011009">
    <property type="entry name" value="Kinase-like_dom_sf"/>
</dbReference>
<dbReference type="Pfam" id="PF02958">
    <property type="entry name" value="EcKL"/>
    <property type="match status" value="1"/>
</dbReference>
<dbReference type="SUPFAM" id="SSF56112">
    <property type="entry name" value="Protein kinase-like (PK-like)"/>
    <property type="match status" value="1"/>
</dbReference>
<keyword evidence="3" id="KW-1185">Reference proteome</keyword>
<reference evidence="2" key="1">
    <citation type="submission" date="2022-01" db="EMBL/GenBank/DDBJ databases">
        <authorList>
            <person name="King R."/>
        </authorList>
    </citation>
    <scope>NUCLEOTIDE SEQUENCE</scope>
</reference>
<evidence type="ECO:0000313" key="3">
    <source>
        <dbReference type="Proteomes" id="UP001153620"/>
    </source>
</evidence>
<accession>A0A9N9WSD3</accession>
<reference evidence="2" key="2">
    <citation type="submission" date="2022-10" db="EMBL/GenBank/DDBJ databases">
        <authorList>
            <consortium name="ENA_rothamsted_submissions"/>
            <consortium name="culmorum"/>
            <person name="King R."/>
        </authorList>
    </citation>
    <scope>NUCLEOTIDE SEQUENCE</scope>
</reference>
<dbReference type="InterPro" id="IPR004119">
    <property type="entry name" value="EcKL"/>
</dbReference>
<protein>
    <recommendedName>
        <fullName evidence="1">CHK kinase-like domain-containing protein</fullName>
    </recommendedName>
</protein>